<dbReference type="EMBL" id="BMJV01000006">
    <property type="protein sequence ID" value="GGG80141.1"/>
    <property type="molecule type" value="Genomic_DNA"/>
</dbReference>
<keyword evidence="1" id="KW-0732">Signal</keyword>
<reference evidence="2" key="1">
    <citation type="journal article" date="2014" name="Int. J. Syst. Evol. Microbiol.">
        <title>Complete genome sequence of Corynebacterium casei LMG S-19264T (=DSM 44701T), isolated from a smear-ripened cheese.</title>
        <authorList>
            <consortium name="US DOE Joint Genome Institute (JGI-PGF)"/>
            <person name="Walter F."/>
            <person name="Albersmeier A."/>
            <person name="Kalinowski J."/>
            <person name="Ruckert C."/>
        </authorList>
    </citation>
    <scope>NUCLEOTIDE SEQUENCE</scope>
    <source>
        <strain evidence="2">CGMCC 1.15762</strain>
    </source>
</reference>
<dbReference type="RefSeq" id="WP_188791214.1">
    <property type="nucleotide sequence ID" value="NZ_BMJV01000006.1"/>
</dbReference>
<name>A0A8J2ZM53_9RHOB</name>
<evidence type="ECO:0000256" key="1">
    <source>
        <dbReference type="SAM" id="SignalP"/>
    </source>
</evidence>
<sequence length="180" mass="19938">MRALVTALVATLSATPLFADIAWQTERMAPGSLMVMEDERGGVISHVARGVQQGFFRFDTYDGKGNVPVYIGSYYTNDRGEVVRSISADGKVTRFDPHRCARTVGACSYVIIHSDGFRETRKRVTQEIALGLAWKEWGLDGLVATGALELDELGAAKTGWRKDHQSGQKTRSRRLMMALR</sequence>
<feature type="signal peptide" evidence="1">
    <location>
        <begin position="1"/>
        <end position="19"/>
    </location>
</feature>
<dbReference type="AlphaFoldDB" id="A0A8J2ZM53"/>
<organism evidence="2 3">
    <name type="scientific">Salipiger pallidus</name>
    <dbReference type="NCBI Taxonomy" id="1775170"/>
    <lineage>
        <taxon>Bacteria</taxon>
        <taxon>Pseudomonadati</taxon>
        <taxon>Pseudomonadota</taxon>
        <taxon>Alphaproteobacteria</taxon>
        <taxon>Rhodobacterales</taxon>
        <taxon>Roseobacteraceae</taxon>
        <taxon>Salipiger</taxon>
    </lineage>
</organism>
<feature type="chain" id="PRO_5035321781" evidence="1">
    <location>
        <begin position="20"/>
        <end position="180"/>
    </location>
</feature>
<comment type="caution">
    <text evidence="2">The sequence shown here is derived from an EMBL/GenBank/DDBJ whole genome shotgun (WGS) entry which is preliminary data.</text>
</comment>
<evidence type="ECO:0000313" key="2">
    <source>
        <dbReference type="EMBL" id="GGG80141.1"/>
    </source>
</evidence>
<keyword evidence="3" id="KW-1185">Reference proteome</keyword>
<reference evidence="2" key="2">
    <citation type="submission" date="2020-09" db="EMBL/GenBank/DDBJ databases">
        <authorList>
            <person name="Sun Q."/>
            <person name="Zhou Y."/>
        </authorList>
    </citation>
    <scope>NUCLEOTIDE SEQUENCE</scope>
    <source>
        <strain evidence="2">CGMCC 1.15762</strain>
    </source>
</reference>
<accession>A0A8J2ZM53</accession>
<evidence type="ECO:0000313" key="3">
    <source>
        <dbReference type="Proteomes" id="UP000617145"/>
    </source>
</evidence>
<gene>
    <name evidence="2" type="ORF">GCM10011415_31860</name>
</gene>
<dbReference type="Proteomes" id="UP000617145">
    <property type="component" value="Unassembled WGS sequence"/>
</dbReference>
<proteinExistence type="predicted"/>
<protein>
    <submittedName>
        <fullName evidence="2">Uncharacterized protein</fullName>
    </submittedName>
</protein>